<accession>A0A7R9JL78</accession>
<reference evidence="1" key="1">
    <citation type="submission" date="2020-11" db="EMBL/GenBank/DDBJ databases">
        <authorList>
            <person name="Tran Van P."/>
        </authorList>
    </citation>
    <scope>NUCLEOTIDE SEQUENCE</scope>
</reference>
<gene>
    <name evidence="1" type="ORF">TCMB3V08_LOCUS13885</name>
</gene>
<name>A0A7R9JL78_TIMCA</name>
<dbReference type="EMBL" id="OE215476">
    <property type="protein sequence ID" value="CAD7581352.1"/>
    <property type="molecule type" value="Genomic_DNA"/>
</dbReference>
<protein>
    <submittedName>
        <fullName evidence="1">(California timema) hypothetical protein</fullName>
    </submittedName>
</protein>
<dbReference type="AlphaFoldDB" id="A0A7R9JL78"/>
<organism evidence="1">
    <name type="scientific">Timema californicum</name>
    <name type="common">California timema</name>
    <name type="synonym">Walking stick</name>
    <dbReference type="NCBI Taxonomy" id="61474"/>
    <lineage>
        <taxon>Eukaryota</taxon>
        <taxon>Metazoa</taxon>
        <taxon>Ecdysozoa</taxon>
        <taxon>Arthropoda</taxon>
        <taxon>Hexapoda</taxon>
        <taxon>Insecta</taxon>
        <taxon>Pterygota</taxon>
        <taxon>Neoptera</taxon>
        <taxon>Polyneoptera</taxon>
        <taxon>Phasmatodea</taxon>
        <taxon>Timematodea</taxon>
        <taxon>Timematoidea</taxon>
        <taxon>Timematidae</taxon>
        <taxon>Timema</taxon>
    </lineage>
</organism>
<evidence type="ECO:0000313" key="1">
    <source>
        <dbReference type="EMBL" id="CAD7581352.1"/>
    </source>
</evidence>
<sequence length="33" mass="3944">MWNRRMKLIRVSSTIRAGPTSRSLMYWRTCGLD</sequence>
<proteinExistence type="predicted"/>